<dbReference type="EMBL" id="CVRI01000066">
    <property type="protein sequence ID" value="CRL06105.1"/>
    <property type="molecule type" value="Genomic_DNA"/>
</dbReference>
<accession>A0A1J1J5F1</accession>
<proteinExistence type="predicted"/>
<reference evidence="1 2" key="1">
    <citation type="submission" date="2015-04" db="EMBL/GenBank/DDBJ databases">
        <authorList>
            <person name="Syromyatnikov M.Y."/>
            <person name="Popov V.N."/>
        </authorList>
    </citation>
    <scope>NUCLEOTIDE SEQUENCE [LARGE SCALE GENOMIC DNA]</scope>
</reference>
<sequence>MKIQLIDKNNINQAIVKGDWRIVNKLSWSKSSFLHAALLLSADLQNIRDECFFDFSHLLMSTDNHGAALIYLEVHEEIFNEITSCF</sequence>
<dbReference type="Proteomes" id="UP000183832">
    <property type="component" value="Unassembled WGS sequence"/>
</dbReference>
<name>A0A1J1J5F1_9DIPT</name>
<evidence type="ECO:0000313" key="2">
    <source>
        <dbReference type="Proteomes" id="UP000183832"/>
    </source>
</evidence>
<evidence type="ECO:0000313" key="1">
    <source>
        <dbReference type="EMBL" id="CRL06105.1"/>
    </source>
</evidence>
<gene>
    <name evidence="1" type="ORF">CLUMA_CG019303</name>
</gene>
<dbReference type="AlphaFoldDB" id="A0A1J1J5F1"/>
<protein>
    <submittedName>
        <fullName evidence="1">CLUMA_CG019303, isoform A</fullName>
    </submittedName>
</protein>
<organism evidence="1 2">
    <name type="scientific">Clunio marinus</name>
    <dbReference type="NCBI Taxonomy" id="568069"/>
    <lineage>
        <taxon>Eukaryota</taxon>
        <taxon>Metazoa</taxon>
        <taxon>Ecdysozoa</taxon>
        <taxon>Arthropoda</taxon>
        <taxon>Hexapoda</taxon>
        <taxon>Insecta</taxon>
        <taxon>Pterygota</taxon>
        <taxon>Neoptera</taxon>
        <taxon>Endopterygota</taxon>
        <taxon>Diptera</taxon>
        <taxon>Nematocera</taxon>
        <taxon>Chironomoidea</taxon>
        <taxon>Chironomidae</taxon>
        <taxon>Clunio</taxon>
    </lineage>
</organism>
<keyword evidence="2" id="KW-1185">Reference proteome</keyword>